<comment type="cofactor">
    <cofactor evidence="1">
        <name>pyridoxal 5'-phosphate</name>
        <dbReference type="ChEBI" id="CHEBI:597326"/>
    </cofactor>
</comment>
<comment type="similarity">
    <text evidence="5">Belongs to the class-III pyridoxal-phosphate-dependent aminotransferase family.</text>
</comment>
<organism evidence="6 7">
    <name type="scientific">Actinokineospora alba</name>
    <dbReference type="NCBI Taxonomy" id="504798"/>
    <lineage>
        <taxon>Bacteria</taxon>
        <taxon>Bacillati</taxon>
        <taxon>Actinomycetota</taxon>
        <taxon>Actinomycetes</taxon>
        <taxon>Pseudonocardiales</taxon>
        <taxon>Pseudonocardiaceae</taxon>
        <taxon>Actinokineospora</taxon>
    </lineage>
</organism>
<protein>
    <submittedName>
        <fullName evidence="6">Putrescine aminotransferase</fullName>
    </submittedName>
</protein>
<evidence type="ECO:0000256" key="2">
    <source>
        <dbReference type="ARBA" id="ARBA00022576"/>
    </source>
</evidence>
<dbReference type="PROSITE" id="PS00600">
    <property type="entry name" value="AA_TRANSFER_CLASS_3"/>
    <property type="match status" value="1"/>
</dbReference>
<dbReference type="InterPro" id="IPR015422">
    <property type="entry name" value="PyrdxlP-dep_Trfase_small"/>
</dbReference>
<dbReference type="PANTHER" id="PTHR11986">
    <property type="entry name" value="AMINOTRANSFERASE CLASS III"/>
    <property type="match status" value="1"/>
</dbReference>
<dbReference type="PANTHER" id="PTHR11986:SF79">
    <property type="entry name" value="ACETYLORNITHINE AMINOTRANSFERASE, MITOCHONDRIAL"/>
    <property type="match status" value="1"/>
</dbReference>
<name>A0A1H0HFQ2_9PSEU</name>
<evidence type="ECO:0000256" key="1">
    <source>
        <dbReference type="ARBA" id="ARBA00001933"/>
    </source>
</evidence>
<dbReference type="InterPro" id="IPR049704">
    <property type="entry name" value="Aminotrans_3_PPA_site"/>
</dbReference>
<dbReference type="GO" id="GO:0008483">
    <property type="term" value="F:transaminase activity"/>
    <property type="evidence" value="ECO:0007669"/>
    <property type="project" value="UniProtKB-KW"/>
</dbReference>
<keyword evidence="2 6" id="KW-0032">Aminotransferase</keyword>
<evidence type="ECO:0000313" key="7">
    <source>
        <dbReference type="Proteomes" id="UP000199651"/>
    </source>
</evidence>
<gene>
    <name evidence="6" type="ORF">SAMN05192558_10299</name>
</gene>
<dbReference type="Proteomes" id="UP000199651">
    <property type="component" value="Unassembled WGS sequence"/>
</dbReference>
<dbReference type="GO" id="GO:0030170">
    <property type="term" value="F:pyridoxal phosphate binding"/>
    <property type="evidence" value="ECO:0007669"/>
    <property type="project" value="InterPro"/>
</dbReference>
<proteinExistence type="inferred from homology"/>
<accession>A0A1H0HFQ2</accession>
<dbReference type="CDD" id="cd00610">
    <property type="entry name" value="OAT_like"/>
    <property type="match status" value="1"/>
</dbReference>
<dbReference type="Gene3D" id="3.90.1150.10">
    <property type="entry name" value="Aspartate Aminotransferase, domain 1"/>
    <property type="match status" value="1"/>
</dbReference>
<dbReference type="OrthoDB" id="9801052at2"/>
<dbReference type="EMBL" id="FNJB01000002">
    <property type="protein sequence ID" value="SDO17988.1"/>
    <property type="molecule type" value="Genomic_DNA"/>
</dbReference>
<dbReference type="Gene3D" id="3.40.640.10">
    <property type="entry name" value="Type I PLP-dependent aspartate aminotransferase-like (Major domain)"/>
    <property type="match status" value="1"/>
</dbReference>
<dbReference type="RefSeq" id="WP_091370426.1">
    <property type="nucleotide sequence ID" value="NZ_FNDV01000001.1"/>
</dbReference>
<dbReference type="InterPro" id="IPR005814">
    <property type="entry name" value="Aminotrans_3"/>
</dbReference>
<sequence>MSTAADRAVFQTVARHFTRATAFSGKLAGQGAVEHSADGATVTLSDGRTMLDFGSYAVTLLGHRHPAVVAAVRAQLDAMPVSSRSLVNPVTAAAAERLVGYFDGLLPRLYFGLNGADVVEAAVKLARLVTGRPRVLAVEGAYHGKSLGALALTHHPRFRAGLDAVLPAVTHLSADDPDAVAREVAAGDVAALIFEPVQGENGVRALPEDTLRAWCGQARAAGVTVIADEIQCGLRRCGPRSVALDLGLPVDALLVGKPLGGGVMPISALLCTDELYGPLIEDPARHTATFSGQPLCAAAVPAALDAIESLADHAESVGERLGAGLRRVAAARPGVVAEVRGRGLLWALDFTGDAVAGEVLVELTRREVIVSPCLSAPTSLRLLPPMVATAQEVDHVLATVEEALAAADFACRANPAEVTG</sequence>
<dbReference type="InterPro" id="IPR015424">
    <property type="entry name" value="PyrdxlP-dep_Trfase"/>
</dbReference>
<dbReference type="AlphaFoldDB" id="A0A1H0HFQ2"/>
<dbReference type="InterPro" id="IPR015421">
    <property type="entry name" value="PyrdxlP-dep_Trfase_major"/>
</dbReference>
<evidence type="ECO:0000256" key="4">
    <source>
        <dbReference type="ARBA" id="ARBA00022898"/>
    </source>
</evidence>
<evidence type="ECO:0000256" key="3">
    <source>
        <dbReference type="ARBA" id="ARBA00022679"/>
    </source>
</evidence>
<keyword evidence="4 5" id="KW-0663">Pyridoxal phosphate</keyword>
<dbReference type="SUPFAM" id="SSF53383">
    <property type="entry name" value="PLP-dependent transferases"/>
    <property type="match status" value="1"/>
</dbReference>
<keyword evidence="3 6" id="KW-0808">Transferase</keyword>
<dbReference type="STRING" id="504798.SAMN05421871_101204"/>
<reference evidence="7" key="1">
    <citation type="submission" date="2016-10" db="EMBL/GenBank/DDBJ databases">
        <authorList>
            <person name="Varghese N."/>
            <person name="Submissions S."/>
        </authorList>
    </citation>
    <scope>NUCLEOTIDE SEQUENCE [LARGE SCALE GENOMIC DNA]</scope>
    <source>
        <strain evidence="7">IBRC-M 10655</strain>
    </source>
</reference>
<dbReference type="GO" id="GO:0042802">
    <property type="term" value="F:identical protein binding"/>
    <property type="evidence" value="ECO:0007669"/>
    <property type="project" value="TreeGrafter"/>
</dbReference>
<dbReference type="Pfam" id="PF00202">
    <property type="entry name" value="Aminotran_3"/>
    <property type="match status" value="1"/>
</dbReference>
<keyword evidence="7" id="KW-1185">Reference proteome</keyword>
<evidence type="ECO:0000256" key="5">
    <source>
        <dbReference type="RuleBase" id="RU003560"/>
    </source>
</evidence>
<dbReference type="PIRSF" id="PIRSF000521">
    <property type="entry name" value="Transaminase_4ab_Lys_Orn"/>
    <property type="match status" value="1"/>
</dbReference>
<evidence type="ECO:0000313" key="6">
    <source>
        <dbReference type="EMBL" id="SDO17988.1"/>
    </source>
</evidence>
<dbReference type="InterPro" id="IPR050103">
    <property type="entry name" value="Class-III_PLP-dep_AT"/>
</dbReference>